<dbReference type="AlphaFoldDB" id="A0AAE3RCA7"/>
<dbReference type="CDD" id="cd00085">
    <property type="entry name" value="HNHc"/>
    <property type="match status" value="1"/>
</dbReference>
<protein>
    <submittedName>
        <fullName evidence="2">Aminoglycoside phosphotransferase</fullName>
    </submittedName>
</protein>
<dbReference type="SMART" id="SM00507">
    <property type="entry name" value="HNHc"/>
    <property type="match status" value="1"/>
</dbReference>
<dbReference type="RefSeq" id="WP_314517743.1">
    <property type="nucleotide sequence ID" value="NZ_JASJOU010000017.1"/>
</dbReference>
<dbReference type="InterPro" id="IPR003615">
    <property type="entry name" value="HNH_nuc"/>
</dbReference>
<dbReference type="EMBL" id="JASJOU010000017">
    <property type="protein sequence ID" value="MDJ1505579.1"/>
    <property type="molecule type" value="Genomic_DNA"/>
</dbReference>
<reference evidence="2" key="1">
    <citation type="submission" date="2023-05" db="EMBL/GenBank/DDBJ databases">
        <authorList>
            <person name="Zhang X."/>
        </authorList>
    </citation>
    <scope>NUCLEOTIDE SEQUENCE</scope>
    <source>
        <strain evidence="2">BD1B2-1</strain>
    </source>
</reference>
<gene>
    <name evidence="2" type="ORF">QNI22_33295</name>
</gene>
<accession>A0AAE3RCA7</accession>
<feature type="domain" description="HNH nuclease" evidence="1">
    <location>
        <begin position="59"/>
        <end position="109"/>
    </location>
</feature>
<evidence type="ECO:0000313" key="2">
    <source>
        <dbReference type="EMBL" id="MDJ1505579.1"/>
    </source>
</evidence>
<dbReference type="Gene3D" id="1.10.30.50">
    <property type="match status" value="1"/>
</dbReference>
<keyword evidence="3" id="KW-1185">Reference proteome</keyword>
<evidence type="ECO:0000313" key="3">
    <source>
        <dbReference type="Proteomes" id="UP001232063"/>
    </source>
</evidence>
<dbReference type="Proteomes" id="UP001232063">
    <property type="component" value="Unassembled WGS sequence"/>
</dbReference>
<proteinExistence type="predicted"/>
<organism evidence="2 3">
    <name type="scientific">Xanthocytophaga agilis</name>
    <dbReference type="NCBI Taxonomy" id="3048010"/>
    <lineage>
        <taxon>Bacteria</taxon>
        <taxon>Pseudomonadati</taxon>
        <taxon>Bacteroidota</taxon>
        <taxon>Cytophagia</taxon>
        <taxon>Cytophagales</taxon>
        <taxon>Rhodocytophagaceae</taxon>
        <taxon>Xanthocytophaga</taxon>
    </lineage>
</organism>
<name>A0AAE3RCA7_9BACT</name>
<evidence type="ECO:0000259" key="1">
    <source>
        <dbReference type="SMART" id="SM00507"/>
    </source>
</evidence>
<comment type="caution">
    <text evidence="2">The sequence shown here is derived from an EMBL/GenBank/DDBJ whole genome shotgun (WGS) entry which is preliminary data.</text>
</comment>
<sequence length="277" mass="31577">MIKLPNTIAPASHILAKLQEYQDEIDRLTTFTERSEKAKAVFGSRNKIGNTVFDAIKVKLSDMCSGARRCVYCEDSVGDEVEHIRPKDLYPGVCFSWTNYVYACGNCNGPKNNKFAVFRHSDGQFVEVNPPRGQQAAEPPAGDDALINPRIEDPFAYCMLDLISTFQFVITAPAGTPEHQKAEYTINTVLRLNEREFLRKSRRSAFENYKARLYQYVHKRNAGASAGKLQLMREGIQTEAHPTVWKEMQRYHRRGILRNVDPDLDDLFLAEPNALNW</sequence>